<accession>A0ACB7PE63</accession>
<proteinExistence type="predicted"/>
<protein>
    <submittedName>
        <fullName evidence="1">Uncharacterized protein</fullName>
    </submittedName>
</protein>
<organism evidence="1 2">
    <name type="scientific">Chaetomium tenue</name>
    <dbReference type="NCBI Taxonomy" id="1854479"/>
    <lineage>
        <taxon>Eukaryota</taxon>
        <taxon>Fungi</taxon>
        <taxon>Dikarya</taxon>
        <taxon>Ascomycota</taxon>
        <taxon>Pezizomycotina</taxon>
        <taxon>Sordariomycetes</taxon>
        <taxon>Sordariomycetidae</taxon>
        <taxon>Sordariales</taxon>
        <taxon>Chaetomiaceae</taxon>
        <taxon>Chaetomium</taxon>
    </lineage>
</organism>
<comment type="caution">
    <text evidence="1">The sequence shown here is derived from an EMBL/GenBank/DDBJ whole genome shotgun (WGS) entry which is preliminary data.</text>
</comment>
<dbReference type="Proteomes" id="UP000724584">
    <property type="component" value="Unassembled WGS sequence"/>
</dbReference>
<keyword evidence="2" id="KW-1185">Reference proteome</keyword>
<evidence type="ECO:0000313" key="2">
    <source>
        <dbReference type="Proteomes" id="UP000724584"/>
    </source>
</evidence>
<reference evidence="1 2" key="1">
    <citation type="journal article" date="2021" name="Nat. Commun.">
        <title>Genetic determinants of endophytism in the Arabidopsis root mycobiome.</title>
        <authorList>
            <person name="Mesny F."/>
            <person name="Miyauchi S."/>
            <person name="Thiergart T."/>
            <person name="Pickel B."/>
            <person name="Atanasova L."/>
            <person name="Karlsson M."/>
            <person name="Huettel B."/>
            <person name="Barry K.W."/>
            <person name="Haridas S."/>
            <person name="Chen C."/>
            <person name="Bauer D."/>
            <person name="Andreopoulos W."/>
            <person name="Pangilinan J."/>
            <person name="LaButti K."/>
            <person name="Riley R."/>
            <person name="Lipzen A."/>
            <person name="Clum A."/>
            <person name="Drula E."/>
            <person name="Henrissat B."/>
            <person name="Kohler A."/>
            <person name="Grigoriev I.V."/>
            <person name="Martin F.M."/>
            <person name="Hacquard S."/>
        </authorList>
    </citation>
    <scope>NUCLEOTIDE SEQUENCE [LARGE SCALE GENOMIC DNA]</scope>
    <source>
        <strain evidence="1 2">MPI-SDFR-AT-0079</strain>
    </source>
</reference>
<gene>
    <name evidence="1" type="ORF">F5144DRAFT_186438</name>
</gene>
<name>A0ACB7PE63_9PEZI</name>
<dbReference type="EMBL" id="JAGIZQ010000003">
    <property type="protein sequence ID" value="KAH6636599.1"/>
    <property type="molecule type" value="Genomic_DNA"/>
</dbReference>
<sequence length="210" mass="23295">MTDRGQLSLHVSRFACLVCQRRSQGDTCTSGPGRQLAYTHETGEVVFAEATGTRQHVWDIWDVWKQHRIPSSVSRLNSHKLAASYFPVRRCNGAQYPPRAVRCLLAGRQDEGAAGGYCLTSAGSFEPDPDGIAAGIILACGATIRYFPVRSYPGSSILLLAASSAHHRFRNWWRAEAKDRFLDFTAFFPFRPLISRADKPLLNADPPENS</sequence>
<evidence type="ECO:0000313" key="1">
    <source>
        <dbReference type="EMBL" id="KAH6636599.1"/>
    </source>
</evidence>